<keyword evidence="1" id="KW-0472">Membrane</keyword>
<dbReference type="VEuPathDB" id="TriTrypDB:LpyrH10_10_1140"/>
<evidence type="ECO:0008006" key="4">
    <source>
        <dbReference type="Google" id="ProtNLM"/>
    </source>
</evidence>
<feature type="transmembrane region" description="Helical" evidence="1">
    <location>
        <begin position="369"/>
        <end position="388"/>
    </location>
</feature>
<dbReference type="GO" id="GO:0098662">
    <property type="term" value="P:inorganic cation transmembrane transport"/>
    <property type="evidence" value="ECO:0007669"/>
    <property type="project" value="TreeGrafter"/>
</dbReference>
<dbReference type="Proteomes" id="UP000037923">
    <property type="component" value="Unassembled WGS sequence"/>
</dbReference>
<dbReference type="OrthoDB" id="423807at2759"/>
<feature type="transmembrane region" description="Helical" evidence="1">
    <location>
        <begin position="70"/>
        <end position="88"/>
    </location>
</feature>
<dbReference type="EMBL" id="LGTL01000010">
    <property type="protein sequence ID" value="KPA79522.1"/>
    <property type="molecule type" value="Genomic_DNA"/>
</dbReference>
<evidence type="ECO:0000313" key="2">
    <source>
        <dbReference type="EMBL" id="KPA79522.1"/>
    </source>
</evidence>
<feature type="transmembrane region" description="Helical" evidence="1">
    <location>
        <begin position="186"/>
        <end position="206"/>
    </location>
</feature>
<organism evidence="2 3">
    <name type="scientific">Leptomonas pyrrhocoris</name>
    <name type="common">Firebug parasite</name>
    <dbReference type="NCBI Taxonomy" id="157538"/>
    <lineage>
        <taxon>Eukaryota</taxon>
        <taxon>Discoba</taxon>
        <taxon>Euglenozoa</taxon>
        <taxon>Kinetoplastea</taxon>
        <taxon>Metakinetoplastina</taxon>
        <taxon>Trypanosomatida</taxon>
        <taxon>Trypanosomatidae</taxon>
        <taxon>Leishmaniinae</taxon>
        <taxon>Leptomonas</taxon>
    </lineage>
</organism>
<sequence length="397" mass="43816">MDMRQFIGMFGLTIGLIRAGLSLNVIRFKQKFKHYITFSLMPMSMEMVVHGVCCKFIYHYPNYRWAFAEGFLLSSIAPSVVVPVIISFQRRGYGVRDGPSMMMLCSIAVDTAMCVWGVEFLLSFEFRKMSTVLLIVLTPIQILFGLIGGVILGVLVFVVTFYILFMEGERLPSVRTDRALTLRHSVHVRYISIFFMVLVAFSAVAIGKRFSVLGGSAIGVVTIAGTFNYLCVRGGTADHLRVKADMAQTLTTVWDYLAMPSLFGLSGAAVNVHELFARSFIGQAFALVFIGIGTRSAFSMLAPMITRLGLSWREIVFFGLGWIGKGSVQGSLGSLAQTYAAMELAAATTPEEAALARERIDYGRKMKNTAVLGILVACPLCSIFLTRFTDRLLRPNT</sequence>
<dbReference type="PANTHER" id="PTHR31102:SF1">
    <property type="entry name" value="CATION_H+ EXCHANGER DOMAIN-CONTAINING PROTEIN"/>
    <property type="match status" value="1"/>
</dbReference>
<dbReference type="AlphaFoldDB" id="A0A0N0DUY3"/>
<keyword evidence="3" id="KW-1185">Reference proteome</keyword>
<feature type="transmembrane region" description="Helical" evidence="1">
    <location>
        <begin position="100"/>
        <end position="122"/>
    </location>
</feature>
<name>A0A0N0DUY3_LEPPY</name>
<dbReference type="PANTHER" id="PTHR31102">
    <property type="match status" value="1"/>
</dbReference>
<protein>
    <recommendedName>
        <fullName evidence="4">Cation/H+ exchanger domain-containing protein</fullName>
    </recommendedName>
</protein>
<feature type="transmembrane region" description="Helical" evidence="1">
    <location>
        <begin position="253"/>
        <end position="272"/>
    </location>
</feature>
<evidence type="ECO:0000313" key="3">
    <source>
        <dbReference type="Proteomes" id="UP000037923"/>
    </source>
</evidence>
<dbReference type="GeneID" id="26905635"/>
<comment type="caution">
    <text evidence="2">The sequence shown here is derived from an EMBL/GenBank/DDBJ whole genome shotgun (WGS) entry which is preliminary data.</text>
</comment>
<keyword evidence="1" id="KW-0812">Transmembrane</keyword>
<feature type="transmembrane region" description="Helical" evidence="1">
    <location>
        <begin position="212"/>
        <end position="232"/>
    </location>
</feature>
<dbReference type="InterPro" id="IPR051843">
    <property type="entry name" value="CPA1_transporter"/>
</dbReference>
<dbReference type="OMA" id="WAIPTFA"/>
<feature type="transmembrane region" description="Helical" evidence="1">
    <location>
        <begin position="284"/>
        <end position="305"/>
    </location>
</feature>
<feature type="transmembrane region" description="Helical" evidence="1">
    <location>
        <begin position="6"/>
        <end position="26"/>
    </location>
</feature>
<proteinExistence type="predicted"/>
<accession>A0A0N0DUY3</accession>
<reference evidence="2 3" key="1">
    <citation type="submission" date="2015-07" db="EMBL/GenBank/DDBJ databases">
        <title>High-quality genome of monoxenous trypanosomatid Leptomonas pyrrhocoris.</title>
        <authorList>
            <person name="Flegontov P."/>
            <person name="Butenko A."/>
            <person name="Firsov S."/>
            <person name="Vlcek C."/>
            <person name="Logacheva M.D."/>
            <person name="Field M."/>
            <person name="Filatov D."/>
            <person name="Flegontova O."/>
            <person name="Gerasimov E."/>
            <person name="Jackson A.P."/>
            <person name="Kelly S."/>
            <person name="Opperdoes F."/>
            <person name="O'Reilly A."/>
            <person name="Votypka J."/>
            <person name="Yurchenko V."/>
            <person name="Lukes J."/>
        </authorList>
    </citation>
    <scope>NUCLEOTIDE SEQUENCE [LARGE SCALE GENOMIC DNA]</scope>
    <source>
        <strain evidence="2">H10</strain>
    </source>
</reference>
<gene>
    <name evidence="2" type="ORF">ABB37_05345</name>
</gene>
<dbReference type="RefSeq" id="XP_015657961.1">
    <property type="nucleotide sequence ID" value="XM_015803319.1"/>
</dbReference>
<feature type="transmembrane region" description="Helical" evidence="1">
    <location>
        <begin position="142"/>
        <end position="165"/>
    </location>
</feature>
<evidence type="ECO:0000256" key="1">
    <source>
        <dbReference type="SAM" id="Phobius"/>
    </source>
</evidence>
<keyword evidence="1" id="KW-1133">Transmembrane helix</keyword>